<sequence>MKKLTAWLLLAALLLTLTACASTKAPADTQTNEDTSQETNVTTPETDETDETETPDVQPEDEDESDETADPADETEDAQPEDNPDALPEENTPSDETPETQPDPQPEQPTAVSVDLAAVRTDIQTQLGITDALPLETDALLNLYGIDSSWVAQSASFVTMAGTFPDEVILVEAVDETAAASIQEKLQNRLNEVLVQSESYDPDNYKAAQSCSVRVNGCYVALILSPKQADMAAIYEGYVS</sequence>
<feature type="signal peptide" evidence="2">
    <location>
        <begin position="1"/>
        <end position="21"/>
    </location>
</feature>
<evidence type="ECO:0000256" key="2">
    <source>
        <dbReference type="SAM" id="SignalP"/>
    </source>
</evidence>
<evidence type="ECO:0000313" key="3">
    <source>
        <dbReference type="EMBL" id="HIQ69451.1"/>
    </source>
</evidence>
<comment type="caution">
    <text evidence="3">The sequence shown here is derived from an EMBL/GenBank/DDBJ whole genome shotgun (WGS) entry which is preliminary data.</text>
</comment>
<evidence type="ECO:0000313" key="4">
    <source>
        <dbReference type="Proteomes" id="UP000886874"/>
    </source>
</evidence>
<dbReference type="EMBL" id="DVFN01000057">
    <property type="protein sequence ID" value="HIQ69451.1"/>
    <property type="molecule type" value="Genomic_DNA"/>
</dbReference>
<dbReference type="Proteomes" id="UP000886874">
    <property type="component" value="Unassembled WGS sequence"/>
</dbReference>
<protein>
    <submittedName>
        <fullName evidence="3">DUF4358 domain-containing protein</fullName>
    </submittedName>
</protein>
<dbReference type="InterPro" id="IPR025648">
    <property type="entry name" value="DUF4358"/>
</dbReference>
<proteinExistence type="predicted"/>
<dbReference type="PROSITE" id="PS51257">
    <property type="entry name" value="PROKAR_LIPOPROTEIN"/>
    <property type="match status" value="1"/>
</dbReference>
<dbReference type="AlphaFoldDB" id="A0A9D0Z6F2"/>
<name>A0A9D0Z6F2_9FIRM</name>
<feature type="chain" id="PRO_5038712765" evidence="2">
    <location>
        <begin position="22"/>
        <end position="240"/>
    </location>
</feature>
<gene>
    <name evidence="3" type="ORF">IAA67_03870</name>
</gene>
<organism evidence="3 4">
    <name type="scientific">Candidatus Avoscillospira stercorigallinarum</name>
    <dbReference type="NCBI Taxonomy" id="2840708"/>
    <lineage>
        <taxon>Bacteria</taxon>
        <taxon>Bacillati</taxon>
        <taxon>Bacillota</taxon>
        <taxon>Clostridia</taxon>
        <taxon>Eubacteriales</taxon>
        <taxon>Oscillospiraceae</taxon>
        <taxon>Oscillospiraceae incertae sedis</taxon>
        <taxon>Candidatus Avoscillospira</taxon>
    </lineage>
</organism>
<dbReference type="Pfam" id="PF14270">
    <property type="entry name" value="DUF4358"/>
    <property type="match status" value="1"/>
</dbReference>
<feature type="region of interest" description="Disordered" evidence="1">
    <location>
        <begin position="24"/>
        <end position="111"/>
    </location>
</feature>
<keyword evidence="2" id="KW-0732">Signal</keyword>
<evidence type="ECO:0000256" key="1">
    <source>
        <dbReference type="SAM" id="MobiDB-lite"/>
    </source>
</evidence>
<reference evidence="3" key="2">
    <citation type="journal article" date="2021" name="PeerJ">
        <title>Extensive microbial diversity within the chicken gut microbiome revealed by metagenomics and culture.</title>
        <authorList>
            <person name="Gilroy R."/>
            <person name="Ravi A."/>
            <person name="Getino M."/>
            <person name="Pursley I."/>
            <person name="Horton D.L."/>
            <person name="Alikhan N.F."/>
            <person name="Baker D."/>
            <person name="Gharbi K."/>
            <person name="Hall N."/>
            <person name="Watson M."/>
            <person name="Adriaenssens E.M."/>
            <person name="Foster-Nyarko E."/>
            <person name="Jarju S."/>
            <person name="Secka A."/>
            <person name="Antonio M."/>
            <person name="Oren A."/>
            <person name="Chaudhuri R.R."/>
            <person name="La Ragione R."/>
            <person name="Hildebrand F."/>
            <person name="Pallen M.J."/>
        </authorList>
    </citation>
    <scope>NUCLEOTIDE SEQUENCE</scope>
    <source>
        <strain evidence="3">ChiSjej2B20-13462</strain>
    </source>
</reference>
<accession>A0A9D0Z6F2</accession>
<reference evidence="3" key="1">
    <citation type="submission" date="2020-10" db="EMBL/GenBank/DDBJ databases">
        <authorList>
            <person name="Gilroy R."/>
        </authorList>
    </citation>
    <scope>NUCLEOTIDE SEQUENCE</scope>
    <source>
        <strain evidence="3">ChiSjej2B20-13462</strain>
    </source>
</reference>
<feature type="compositionally biased region" description="Acidic residues" evidence="1">
    <location>
        <begin position="45"/>
        <end position="98"/>
    </location>
</feature>